<dbReference type="AlphaFoldDB" id="A0A518V4G1"/>
<name>A0A518V4G1_BRELA</name>
<gene>
    <name evidence="2" type="ORF">EEL30_05575</name>
</gene>
<evidence type="ECO:0000313" key="3">
    <source>
        <dbReference type="Proteomes" id="UP000319432"/>
    </source>
</evidence>
<organism evidence="2 3">
    <name type="scientific">Brevibacillus laterosporus</name>
    <name type="common">Bacillus laterosporus</name>
    <dbReference type="NCBI Taxonomy" id="1465"/>
    <lineage>
        <taxon>Bacteria</taxon>
        <taxon>Bacillati</taxon>
        <taxon>Bacillota</taxon>
        <taxon>Bacilli</taxon>
        <taxon>Bacillales</taxon>
        <taxon>Paenibacillaceae</taxon>
        <taxon>Brevibacillus</taxon>
    </lineage>
</organism>
<keyword evidence="3" id="KW-1185">Reference proteome</keyword>
<dbReference type="InterPro" id="IPR006119">
    <property type="entry name" value="Resolv_N"/>
</dbReference>
<dbReference type="GO" id="GO:0000150">
    <property type="term" value="F:DNA strand exchange activity"/>
    <property type="evidence" value="ECO:0007669"/>
    <property type="project" value="InterPro"/>
</dbReference>
<dbReference type="Gene3D" id="3.40.50.1390">
    <property type="entry name" value="Resolvase, N-terminal catalytic domain"/>
    <property type="match status" value="1"/>
</dbReference>
<accession>A0A518V4G1</accession>
<dbReference type="GO" id="GO:0003677">
    <property type="term" value="F:DNA binding"/>
    <property type="evidence" value="ECO:0007669"/>
    <property type="project" value="InterPro"/>
</dbReference>
<dbReference type="EMBL" id="CP033464">
    <property type="protein sequence ID" value="QDX91880.1"/>
    <property type="molecule type" value="Genomic_DNA"/>
</dbReference>
<protein>
    <submittedName>
        <fullName evidence="2">Recombinase family protein</fullName>
    </submittedName>
</protein>
<dbReference type="OrthoDB" id="9811097at2"/>
<dbReference type="Proteomes" id="UP000319432">
    <property type="component" value="Chromosome"/>
</dbReference>
<sequence length="44" mass="5197">MKVAIYICFSTDEQAKESVSLEEQQERLVAYCKANGWKEYTLHR</sequence>
<feature type="domain" description="Resolvase/invertase-type recombinase catalytic" evidence="1">
    <location>
        <begin position="2"/>
        <end position="44"/>
    </location>
</feature>
<dbReference type="PROSITE" id="PS51736">
    <property type="entry name" value="RECOMBINASES_3"/>
    <property type="match status" value="1"/>
</dbReference>
<dbReference type="InterPro" id="IPR036162">
    <property type="entry name" value="Resolvase-like_N_sf"/>
</dbReference>
<reference evidence="2 3" key="1">
    <citation type="submission" date="2018-11" db="EMBL/GenBank/DDBJ databases">
        <title>Phylogenetic determinants of toxin gene distribution in genomes of Brevibacillus laterosporus.</title>
        <authorList>
            <person name="Glare T.R."/>
            <person name="Durrant A."/>
            <person name="Berry C."/>
            <person name="Palma L."/>
            <person name="Ormskirk M."/>
            <person name="Cox M.O."/>
        </authorList>
    </citation>
    <scope>NUCLEOTIDE SEQUENCE [LARGE SCALE GENOMIC DNA]</scope>
    <source>
        <strain evidence="2 3">1821L</strain>
    </source>
</reference>
<evidence type="ECO:0000313" key="2">
    <source>
        <dbReference type="EMBL" id="QDX91880.1"/>
    </source>
</evidence>
<evidence type="ECO:0000259" key="1">
    <source>
        <dbReference type="PROSITE" id="PS51736"/>
    </source>
</evidence>
<proteinExistence type="predicted"/>